<dbReference type="InterPro" id="IPR041657">
    <property type="entry name" value="HTH_17"/>
</dbReference>
<feature type="domain" description="Helix-turn-helix" evidence="1">
    <location>
        <begin position="14"/>
        <end position="65"/>
    </location>
</feature>
<sequence>MTITHSWAEGQKILTIAEVSAMTRTPTATLRFWRSRGDRGPKSFKIGPKRVGYLESDVLAWIEEQYKAADEVSA</sequence>
<name>A0ABN2BYX7_9ACTN</name>
<accession>A0ABN2BYX7</accession>
<dbReference type="Pfam" id="PF12728">
    <property type="entry name" value="HTH_17"/>
    <property type="match status" value="1"/>
</dbReference>
<keyword evidence="3" id="KW-1185">Reference proteome</keyword>
<evidence type="ECO:0000313" key="3">
    <source>
        <dbReference type="Proteomes" id="UP001501705"/>
    </source>
</evidence>
<proteinExistence type="predicted"/>
<evidence type="ECO:0000313" key="2">
    <source>
        <dbReference type="EMBL" id="GAA1549796.1"/>
    </source>
</evidence>
<protein>
    <recommendedName>
        <fullName evidence="1">Helix-turn-helix domain-containing protein</fullName>
    </recommendedName>
</protein>
<gene>
    <name evidence="2" type="ORF">GCM10009804_02970</name>
</gene>
<dbReference type="SUPFAM" id="SSF46955">
    <property type="entry name" value="Putative DNA-binding domain"/>
    <property type="match status" value="1"/>
</dbReference>
<reference evidence="2 3" key="1">
    <citation type="journal article" date="2019" name="Int. J. Syst. Evol. Microbiol.">
        <title>The Global Catalogue of Microorganisms (GCM) 10K type strain sequencing project: providing services to taxonomists for standard genome sequencing and annotation.</title>
        <authorList>
            <consortium name="The Broad Institute Genomics Platform"/>
            <consortium name="The Broad Institute Genome Sequencing Center for Infectious Disease"/>
            <person name="Wu L."/>
            <person name="Ma J."/>
        </authorList>
    </citation>
    <scope>NUCLEOTIDE SEQUENCE [LARGE SCALE GENOMIC DNA]</scope>
    <source>
        <strain evidence="2 3">JCM 15572</strain>
    </source>
</reference>
<dbReference type="Proteomes" id="UP001501705">
    <property type="component" value="Unassembled WGS sequence"/>
</dbReference>
<organism evidence="2 3">
    <name type="scientific">Kribbella hippodromi</name>
    <dbReference type="NCBI Taxonomy" id="434347"/>
    <lineage>
        <taxon>Bacteria</taxon>
        <taxon>Bacillati</taxon>
        <taxon>Actinomycetota</taxon>
        <taxon>Actinomycetes</taxon>
        <taxon>Propionibacteriales</taxon>
        <taxon>Kribbellaceae</taxon>
        <taxon>Kribbella</taxon>
    </lineage>
</organism>
<dbReference type="EMBL" id="BAAAPH010000001">
    <property type="protein sequence ID" value="GAA1549796.1"/>
    <property type="molecule type" value="Genomic_DNA"/>
</dbReference>
<dbReference type="InterPro" id="IPR009061">
    <property type="entry name" value="DNA-bd_dom_put_sf"/>
</dbReference>
<dbReference type="RefSeq" id="WP_344231450.1">
    <property type="nucleotide sequence ID" value="NZ_BAAAPH010000001.1"/>
</dbReference>
<comment type="caution">
    <text evidence="2">The sequence shown here is derived from an EMBL/GenBank/DDBJ whole genome shotgun (WGS) entry which is preliminary data.</text>
</comment>
<evidence type="ECO:0000259" key="1">
    <source>
        <dbReference type="Pfam" id="PF12728"/>
    </source>
</evidence>